<dbReference type="AlphaFoldDB" id="A0A8J2MNN8"/>
<organism evidence="8 9">
    <name type="scientific">Cotesia congregata</name>
    <name type="common">Parasitoid wasp</name>
    <name type="synonym">Apanteles congregatus</name>
    <dbReference type="NCBI Taxonomy" id="51543"/>
    <lineage>
        <taxon>Eukaryota</taxon>
        <taxon>Metazoa</taxon>
        <taxon>Ecdysozoa</taxon>
        <taxon>Arthropoda</taxon>
        <taxon>Hexapoda</taxon>
        <taxon>Insecta</taxon>
        <taxon>Pterygota</taxon>
        <taxon>Neoptera</taxon>
        <taxon>Endopterygota</taxon>
        <taxon>Hymenoptera</taxon>
        <taxon>Apocrita</taxon>
        <taxon>Ichneumonoidea</taxon>
        <taxon>Braconidae</taxon>
        <taxon>Microgastrinae</taxon>
        <taxon>Cotesia</taxon>
    </lineage>
</organism>
<protein>
    <submittedName>
        <fullName evidence="8">Similar to Hnrnpul1: Heterogeneous nuclear ribonucleoprotein U-like protein 1 (Mus musculus)</fullName>
    </submittedName>
</protein>
<dbReference type="PANTHER" id="PTHR12381:SF56">
    <property type="entry name" value="B30.2_SPRY DOMAIN-CONTAINING PROTEIN-RELATED"/>
    <property type="match status" value="1"/>
</dbReference>
<feature type="compositionally biased region" description="Low complexity" evidence="5">
    <location>
        <begin position="82"/>
        <end position="97"/>
    </location>
</feature>
<accession>A0A8J2MNN8</accession>
<dbReference type="InterPro" id="IPR001870">
    <property type="entry name" value="B30.2/SPRY"/>
</dbReference>
<dbReference type="PROSITE" id="PS50800">
    <property type="entry name" value="SAP"/>
    <property type="match status" value="1"/>
</dbReference>
<dbReference type="SUPFAM" id="SSF68906">
    <property type="entry name" value="SAP domain"/>
    <property type="match status" value="1"/>
</dbReference>
<feature type="domain" description="SAP" evidence="7">
    <location>
        <begin position="3"/>
        <end position="37"/>
    </location>
</feature>
<dbReference type="SUPFAM" id="SSF49899">
    <property type="entry name" value="Concanavalin A-like lectins/glucanases"/>
    <property type="match status" value="1"/>
</dbReference>
<dbReference type="GO" id="GO:0005634">
    <property type="term" value="C:nucleus"/>
    <property type="evidence" value="ECO:0007669"/>
    <property type="project" value="UniProtKB-SubCell"/>
</dbReference>
<dbReference type="Gene3D" id="1.10.720.30">
    <property type="entry name" value="SAP domain"/>
    <property type="match status" value="1"/>
</dbReference>
<keyword evidence="2" id="KW-0488">Methylation</keyword>
<feature type="compositionally biased region" description="Basic and acidic residues" evidence="5">
    <location>
        <begin position="63"/>
        <end position="72"/>
    </location>
</feature>
<dbReference type="CDD" id="cd12884">
    <property type="entry name" value="SPRY_hnRNP"/>
    <property type="match status" value="1"/>
</dbReference>
<feature type="domain" description="B30.2/SPRY" evidence="6">
    <location>
        <begin position="372"/>
        <end position="579"/>
    </location>
</feature>
<dbReference type="InterPro" id="IPR013320">
    <property type="entry name" value="ConA-like_dom_sf"/>
</dbReference>
<feature type="compositionally biased region" description="Low complexity" evidence="5">
    <location>
        <begin position="934"/>
        <end position="951"/>
    </location>
</feature>
<dbReference type="InterPro" id="IPR003877">
    <property type="entry name" value="SPRY_dom"/>
</dbReference>
<comment type="subcellular location">
    <subcellularLocation>
        <location evidence="1">Nucleus</location>
    </subcellularLocation>
</comment>
<keyword evidence="9" id="KW-1185">Reference proteome</keyword>
<keyword evidence="3" id="KW-0597">Phosphoprotein</keyword>
<feature type="compositionally biased region" description="Basic and acidic residues" evidence="5">
    <location>
        <begin position="249"/>
        <end position="259"/>
    </location>
</feature>
<dbReference type="GO" id="GO:1990904">
    <property type="term" value="C:ribonucleoprotein complex"/>
    <property type="evidence" value="ECO:0007669"/>
    <property type="project" value="UniProtKB-KW"/>
</dbReference>
<gene>
    <name evidence="8" type="ORF">HICCMSTLAB_LOCUS9954</name>
</gene>
<feature type="region of interest" description="Disordered" evidence="5">
    <location>
        <begin position="35"/>
        <end position="141"/>
    </location>
</feature>
<dbReference type="Pfam" id="PF13671">
    <property type="entry name" value="AAA_33"/>
    <property type="match status" value="1"/>
</dbReference>
<feature type="compositionally biased region" description="Acidic residues" evidence="5">
    <location>
        <begin position="260"/>
        <end position="270"/>
    </location>
</feature>
<evidence type="ECO:0000259" key="7">
    <source>
        <dbReference type="PROSITE" id="PS50800"/>
    </source>
</evidence>
<evidence type="ECO:0000256" key="1">
    <source>
        <dbReference type="ARBA" id="ARBA00004123"/>
    </source>
</evidence>
<comment type="caution">
    <text evidence="8">The sequence shown here is derived from an EMBL/GenBank/DDBJ whole genome shotgun (WGS) entry which is preliminary data.</text>
</comment>
<name>A0A8J2MNN8_COTCN</name>
<feature type="compositionally biased region" description="Acidic residues" evidence="5">
    <location>
        <begin position="39"/>
        <end position="48"/>
    </location>
</feature>
<sequence length="1093" mass="120657">MDPAKLKVVELRSELQKRNLDSKGVKAVLVERLRKALEDESDAVEQETSDSCRKNSSEPSVDDIEKREKSPEVTKVPPSPVKTPAKSSKRSSMGGSSPTKVTSTRSSPKASTASPDKVTQESPVKSPTVEKASPIIETPVSVPVPVATPAAVVTNDHIDDENDKSLTKIDNTPVELTTESSEAELCTPQVAEEAPEILPSIQDEPEAVSKTATGTAEASKMEVSPDECEELPDKLVAVENKIEQEDEHVEEKDCPKESEEISESNEDVGDNDATNLNENNKSELDDTMEVNDEDSYEKSSIMNETAGDDVSSADNQATEVMKVEPEQEEETISQSKQGEVEGEKANEDSGEKKKEHDEHEPKDNQDRRDRKDRKRKRSNSSQDERHKSPSRMDDEPEIDYSRVLLSWYDSDLNLIIDKSKFLSATPMHNDGFGYVWAGARASFGFTNGKVYYEVKITHQCNVTLDNEENPHILRAGWSVPLTSMQLGEEKLSYGYGETGKKCTDSNFTEYGPAFGLNDIVGCYLDMSNDDDVVISYSLNNESLGEAFRFPKSELDGKALFPHILTKNYAFVCNFGDEEPWSTNVLEGYTPVGKVDANERIPGIRRPDNRQDCEILMMVGLPSAGKTVWANKFSNQNLEKKYNILGVSNILDRMKVMGLPRRDNHKGNWDQLVGKCTRCLNKLIEVAATRRRNYILDQTNVYPSAQRRKMRQFSGFQRKAIIIVPTDEEFKSRAAQREQVDGKDLPDSEFMEMKANFAAPTVGESFDTIEWIELDEEEAKKLIAKYNKEGKDAGFGQQQSSSSKRPRLEKSDTHRDNRDMRSSRDSRDTRDHRDRRNIYSDRSRNSSWRGSMGASGGGGGGGWRDRGPRSGPPMRHSSSYGSSSRGWGGRGGPSSSQSHRGSDRRGSSSTDRRSGIVDRSRSGSLRQSGGWGPMNSNSYHNSSHSSSAWSGSGHSGGGWSSQSQAQASNSWGSSGSGSGSWSGQQQSSWSNWKGYGGQSNQSSYQSGYGNGNWGSWNQPQYYNHQYWGPHQSQSQSLSSSGQSGSTTGGSSTSASAASTGSTYNSNSSSYPQGWQYSASYYSTDSSTPNAQQQK</sequence>
<evidence type="ECO:0000259" key="6">
    <source>
        <dbReference type="PROSITE" id="PS50188"/>
    </source>
</evidence>
<dbReference type="PANTHER" id="PTHR12381">
    <property type="entry name" value="HETEROGENEOUS NUCLEAR RIBONUCLEOPROTEIN U FAMILY MEMBER"/>
    <property type="match status" value="1"/>
</dbReference>
<feature type="compositionally biased region" description="Basic and acidic residues" evidence="5">
    <location>
        <begin position="899"/>
        <end position="920"/>
    </location>
</feature>
<feature type="region of interest" description="Disordered" evidence="5">
    <location>
        <begin position="153"/>
        <end position="394"/>
    </location>
</feature>
<feature type="compositionally biased region" description="Acidic residues" evidence="5">
    <location>
        <begin position="285"/>
        <end position="295"/>
    </location>
</feature>
<dbReference type="InterPro" id="IPR035778">
    <property type="entry name" value="SPRY_hnRNP_U"/>
</dbReference>
<proteinExistence type="predicted"/>
<dbReference type="FunFam" id="3.40.50.300:FF:000355">
    <property type="entry name" value="Heterogeneous nuclear ribonucleoprotein U-like 1, isoform CRA_a"/>
    <property type="match status" value="1"/>
</dbReference>
<evidence type="ECO:0000256" key="4">
    <source>
        <dbReference type="ARBA" id="ARBA00023242"/>
    </source>
</evidence>
<dbReference type="SMART" id="SM00449">
    <property type="entry name" value="SPRY"/>
    <property type="match status" value="1"/>
</dbReference>
<evidence type="ECO:0000256" key="2">
    <source>
        <dbReference type="ARBA" id="ARBA00022481"/>
    </source>
</evidence>
<keyword evidence="4" id="KW-0539">Nucleus</keyword>
<feature type="region of interest" description="Disordered" evidence="5">
    <location>
        <begin position="1023"/>
        <end position="1069"/>
    </location>
</feature>
<dbReference type="Pfam" id="PF00622">
    <property type="entry name" value="SPRY"/>
    <property type="match status" value="1"/>
</dbReference>
<feature type="compositionally biased region" description="Low complexity" evidence="5">
    <location>
        <begin position="1030"/>
        <end position="1068"/>
    </location>
</feature>
<feature type="region of interest" description="Disordered" evidence="5">
    <location>
        <begin position="789"/>
        <end position="1009"/>
    </location>
</feature>
<dbReference type="Gene3D" id="2.60.120.920">
    <property type="match status" value="1"/>
</dbReference>
<dbReference type="Proteomes" id="UP000786811">
    <property type="component" value="Unassembled WGS sequence"/>
</dbReference>
<feature type="compositionally biased region" description="Low complexity" evidence="5">
    <location>
        <begin position="874"/>
        <end position="884"/>
    </location>
</feature>
<feature type="compositionally biased region" description="Gly residues" evidence="5">
    <location>
        <begin position="852"/>
        <end position="861"/>
    </location>
</feature>
<feature type="compositionally biased region" description="Basic and acidic residues" evidence="5">
    <location>
        <begin position="805"/>
        <end position="843"/>
    </location>
</feature>
<feature type="compositionally biased region" description="Polar residues" evidence="5">
    <location>
        <begin position="98"/>
        <end position="114"/>
    </location>
</feature>
<evidence type="ECO:0000313" key="9">
    <source>
        <dbReference type="Proteomes" id="UP000786811"/>
    </source>
</evidence>
<dbReference type="EMBL" id="CAJNRD030001122">
    <property type="protein sequence ID" value="CAG5100881.1"/>
    <property type="molecule type" value="Genomic_DNA"/>
</dbReference>
<dbReference type="InterPro" id="IPR043136">
    <property type="entry name" value="B30.2/SPRY_sf"/>
</dbReference>
<feature type="compositionally biased region" description="Basic and acidic residues" evidence="5">
    <location>
        <begin position="338"/>
        <end position="369"/>
    </location>
</feature>
<dbReference type="Pfam" id="PF02037">
    <property type="entry name" value="SAP"/>
    <property type="match status" value="1"/>
</dbReference>
<keyword evidence="8" id="KW-0687">Ribonucleoprotein</keyword>
<feature type="compositionally biased region" description="Low complexity" evidence="5">
    <location>
        <begin position="959"/>
        <end position="972"/>
    </location>
</feature>
<reference evidence="8" key="1">
    <citation type="submission" date="2021-04" db="EMBL/GenBank/DDBJ databases">
        <authorList>
            <person name="Chebbi M.A.C M."/>
        </authorList>
    </citation>
    <scope>NUCLEOTIDE SEQUENCE</scope>
</reference>
<dbReference type="PROSITE" id="PS50188">
    <property type="entry name" value="B302_SPRY"/>
    <property type="match status" value="1"/>
</dbReference>
<evidence type="ECO:0000313" key="8">
    <source>
        <dbReference type="EMBL" id="CAG5100881.1"/>
    </source>
</evidence>
<dbReference type="OrthoDB" id="445357at2759"/>
<dbReference type="SUPFAM" id="SSF52540">
    <property type="entry name" value="P-loop containing nucleoside triphosphate hydrolases"/>
    <property type="match status" value="1"/>
</dbReference>
<dbReference type="SMART" id="SM00513">
    <property type="entry name" value="SAP"/>
    <property type="match status" value="1"/>
</dbReference>
<dbReference type="GO" id="GO:0003723">
    <property type="term" value="F:RNA binding"/>
    <property type="evidence" value="ECO:0007669"/>
    <property type="project" value="TreeGrafter"/>
</dbReference>
<dbReference type="Gene3D" id="3.40.50.300">
    <property type="entry name" value="P-loop containing nucleotide triphosphate hydrolases"/>
    <property type="match status" value="1"/>
</dbReference>
<feature type="compositionally biased region" description="Basic and acidic residues" evidence="5">
    <location>
        <begin position="382"/>
        <end position="393"/>
    </location>
</feature>
<feature type="compositionally biased region" description="Polar residues" evidence="5">
    <location>
        <begin position="168"/>
        <end position="180"/>
    </location>
</feature>
<dbReference type="InterPro" id="IPR036361">
    <property type="entry name" value="SAP_dom_sf"/>
</dbReference>
<evidence type="ECO:0000256" key="3">
    <source>
        <dbReference type="ARBA" id="ARBA00022553"/>
    </source>
</evidence>
<dbReference type="GO" id="GO:0000380">
    <property type="term" value="P:alternative mRNA splicing, via spliceosome"/>
    <property type="evidence" value="ECO:0007669"/>
    <property type="project" value="TreeGrafter"/>
</dbReference>
<feature type="compositionally biased region" description="Low complexity" evidence="5">
    <location>
        <begin position="980"/>
        <end position="1009"/>
    </location>
</feature>
<evidence type="ECO:0000256" key="5">
    <source>
        <dbReference type="SAM" id="MobiDB-lite"/>
    </source>
</evidence>
<dbReference type="InterPro" id="IPR027417">
    <property type="entry name" value="P-loop_NTPase"/>
</dbReference>
<dbReference type="InterPro" id="IPR003034">
    <property type="entry name" value="SAP_dom"/>
</dbReference>